<protein>
    <submittedName>
        <fullName evidence="2">Uncharacterized protein</fullName>
    </submittedName>
</protein>
<dbReference type="PANTHER" id="PTHR28002:SF1">
    <property type="entry name" value="MIOREX COMPLEX COMPONENT 11"/>
    <property type="match status" value="1"/>
</dbReference>
<feature type="region of interest" description="Disordered" evidence="1">
    <location>
        <begin position="20"/>
        <end position="43"/>
    </location>
</feature>
<accession>A0ABR0EI84</accession>
<evidence type="ECO:0000313" key="2">
    <source>
        <dbReference type="EMBL" id="KAK4501132.1"/>
    </source>
</evidence>
<gene>
    <name evidence="2" type="ORF">PRZ48_006938</name>
</gene>
<name>A0ABR0EI84_ZASCE</name>
<dbReference type="EMBL" id="JAXOVC010000005">
    <property type="protein sequence ID" value="KAK4501132.1"/>
    <property type="molecule type" value="Genomic_DNA"/>
</dbReference>
<comment type="caution">
    <text evidence="2">The sequence shown here is derived from an EMBL/GenBank/DDBJ whole genome shotgun (WGS) entry which is preliminary data.</text>
</comment>
<dbReference type="Pfam" id="PF10306">
    <property type="entry name" value="FLILHELTA"/>
    <property type="match status" value="1"/>
</dbReference>
<keyword evidence="3" id="KW-1185">Reference proteome</keyword>
<dbReference type="Proteomes" id="UP001305779">
    <property type="component" value="Unassembled WGS sequence"/>
</dbReference>
<sequence length="213" mass="23935">MQSLFRRSLAVSRPLGRRVVSRRYTTKPDTPPTNPPKPEPTSRITRLESRLPRFLRRYVAPLRNAPLSHITAFLILHELTAIVPLFGLAAIFHYSNWLPPYISEGKYVSEYTEKFGRWMKKKGWISEDEGRGGRWWGRGETGVRVVVELATAYAITKALLPVRLVGSVWATPWFARWTVLPITARVGRLFGRGKKVDATGTGAVGAGAVPKVK</sequence>
<dbReference type="PANTHER" id="PTHR28002">
    <property type="entry name" value="MIOREX COMPLEX COMPONENT 11"/>
    <property type="match status" value="1"/>
</dbReference>
<reference evidence="2 3" key="1">
    <citation type="journal article" date="2023" name="G3 (Bethesda)">
        <title>A chromosome-level genome assembly of Zasmidium syzygii isolated from banana leaves.</title>
        <authorList>
            <person name="van Westerhoven A.C."/>
            <person name="Mehrabi R."/>
            <person name="Talebi R."/>
            <person name="Steentjes M.B.F."/>
            <person name="Corcolon B."/>
            <person name="Chong P.A."/>
            <person name="Kema G.H.J."/>
            <person name="Seidl M.F."/>
        </authorList>
    </citation>
    <scope>NUCLEOTIDE SEQUENCE [LARGE SCALE GENOMIC DNA]</scope>
    <source>
        <strain evidence="2 3">P124</strain>
    </source>
</reference>
<dbReference type="InterPro" id="IPR018811">
    <property type="entry name" value="MRX11"/>
</dbReference>
<evidence type="ECO:0000313" key="3">
    <source>
        <dbReference type="Proteomes" id="UP001305779"/>
    </source>
</evidence>
<evidence type="ECO:0000256" key="1">
    <source>
        <dbReference type="SAM" id="MobiDB-lite"/>
    </source>
</evidence>
<proteinExistence type="predicted"/>
<organism evidence="2 3">
    <name type="scientific">Zasmidium cellare</name>
    <name type="common">Wine cellar mold</name>
    <name type="synonym">Racodium cellare</name>
    <dbReference type="NCBI Taxonomy" id="395010"/>
    <lineage>
        <taxon>Eukaryota</taxon>
        <taxon>Fungi</taxon>
        <taxon>Dikarya</taxon>
        <taxon>Ascomycota</taxon>
        <taxon>Pezizomycotina</taxon>
        <taxon>Dothideomycetes</taxon>
        <taxon>Dothideomycetidae</taxon>
        <taxon>Mycosphaerellales</taxon>
        <taxon>Mycosphaerellaceae</taxon>
        <taxon>Zasmidium</taxon>
    </lineage>
</organism>
<feature type="compositionally biased region" description="Pro residues" evidence="1">
    <location>
        <begin position="29"/>
        <end position="39"/>
    </location>
</feature>